<evidence type="ECO:0000256" key="3">
    <source>
        <dbReference type="ARBA" id="ARBA00022679"/>
    </source>
</evidence>
<dbReference type="InterPro" id="IPR009014">
    <property type="entry name" value="Transketo_C/PFOR_II"/>
</dbReference>
<evidence type="ECO:0000256" key="2">
    <source>
        <dbReference type="ARBA" id="ARBA00011738"/>
    </source>
</evidence>
<evidence type="ECO:0000256" key="7">
    <source>
        <dbReference type="ARBA" id="ARBA00023052"/>
    </source>
</evidence>
<dbReference type="FunFam" id="3.40.50.920:FF:000002">
    <property type="entry name" value="1-deoxy-D-xylulose-5-phosphate synthase"/>
    <property type="match status" value="1"/>
</dbReference>
<evidence type="ECO:0000259" key="9">
    <source>
        <dbReference type="Pfam" id="PF02780"/>
    </source>
</evidence>
<dbReference type="InterPro" id="IPR033248">
    <property type="entry name" value="Transketolase_C"/>
</dbReference>
<evidence type="ECO:0000256" key="1">
    <source>
        <dbReference type="ARBA" id="ARBA00001946"/>
    </source>
</evidence>
<dbReference type="EC" id="2.2.1.7" evidence="10"/>
<dbReference type="EMBL" id="UOFJ01000627">
    <property type="protein sequence ID" value="VAW71824.1"/>
    <property type="molecule type" value="Genomic_DNA"/>
</dbReference>
<dbReference type="AlphaFoldDB" id="A0A3B0YSJ6"/>
<sequence>AAVRYPRGQGPGSQVEKSLKPIPIGKARICRQGEKVALLAFGSMLDEALLAAEKINATVVNMRFVKPLDTQMLLDMSANHALLVTIEENVVAGGAGSGVNEYLQSRQISRPVINLGLPDHFVEHGTTRALLSSCGLDAAGILSAISSSMKDTQA</sequence>
<dbReference type="Pfam" id="PF02780">
    <property type="entry name" value="Transketolase_C"/>
    <property type="match status" value="1"/>
</dbReference>
<evidence type="ECO:0000256" key="6">
    <source>
        <dbReference type="ARBA" id="ARBA00022977"/>
    </source>
</evidence>
<keyword evidence="5" id="KW-0460">Magnesium</keyword>
<dbReference type="GO" id="GO:0019288">
    <property type="term" value="P:isopentenyl diphosphate biosynthetic process, methylerythritol 4-phosphate pathway"/>
    <property type="evidence" value="ECO:0007669"/>
    <property type="project" value="TreeGrafter"/>
</dbReference>
<proteinExistence type="predicted"/>
<accession>A0A3B0YSJ6</accession>
<keyword evidence="6" id="KW-0784">Thiamine biosynthesis</keyword>
<keyword evidence="4" id="KW-0479">Metal-binding</keyword>
<name>A0A3B0YSJ6_9ZZZZ</name>
<reference evidence="10" key="1">
    <citation type="submission" date="2018-06" db="EMBL/GenBank/DDBJ databases">
        <authorList>
            <person name="Zhirakovskaya E."/>
        </authorList>
    </citation>
    <scope>NUCLEOTIDE SEQUENCE</scope>
</reference>
<evidence type="ECO:0000256" key="8">
    <source>
        <dbReference type="ARBA" id="ARBA00023229"/>
    </source>
</evidence>
<dbReference type="GO" id="GO:0008661">
    <property type="term" value="F:1-deoxy-D-xylulose-5-phosphate synthase activity"/>
    <property type="evidence" value="ECO:0007669"/>
    <property type="project" value="UniProtKB-EC"/>
</dbReference>
<dbReference type="PANTHER" id="PTHR43322">
    <property type="entry name" value="1-D-DEOXYXYLULOSE 5-PHOSPHATE SYNTHASE-RELATED"/>
    <property type="match status" value="1"/>
</dbReference>
<dbReference type="InterPro" id="IPR005477">
    <property type="entry name" value="Dxylulose-5-P_synthase"/>
</dbReference>
<evidence type="ECO:0000256" key="4">
    <source>
        <dbReference type="ARBA" id="ARBA00022723"/>
    </source>
</evidence>
<keyword evidence="3 10" id="KW-0808">Transferase</keyword>
<feature type="domain" description="Transketolase C-terminal" evidence="9">
    <location>
        <begin position="25"/>
        <end position="141"/>
    </location>
</feature>
<keyword evidence="7" id="KW-0786">Thiamine pyrophosphate</keyword>
<dbReference type="SUPFAM" id="SSF52922">
    <property type="entry name" value="TK C-terminal domain-like"/>
    <property type="match status" value="1"/>
</dbReference>
<protein>
    <submittedName>
        <fullName evidence="10">1-deoxy-D-xylulose 5-phosphate synthase</fullName>
        <ecNumber evidence="10">2.2.1.7</ecNumber>
    </submittedName>
</protein>
<dbReference type="GO" id="GO:0046872">
    <property type="term" value="F:metal ion binding"/>
    <property type="evidence" value="ECO:0007669"/>
    <property type="project" value="UniProtKB-KW"/>
</dbReference>
<organism evidence="10">
    <name type="scientific">hydrothermal vent metagenome</name>
    <dbReference type="NCBI Taxonomy" id="652676"/>
    <lineage>
        <taxon>unclassified sequences</taxon>
        <taxon>metagenomes</taxon>
        <taxon>ecological metagenomes</taxon>
    </lineage>
</organism>
<dbReference type="GO" id="GO:0005829">
    <property type="term" value="C:cytosol"/>
    <property type="evidence" value="ECO:0007669"/>
    <property type="project" value="TreeGrafter"/>
</dbReference>
<dbReference type="Gene3D" id="3.40.50.920">
    <property type="match status" value="1"/>
</dbReference>
<dbReference type="GO" id="GO:0016114">
    <property type="term" value="P:terpenoid biosynthetic process"/>
    <property type="evidence" value="ECO:0007669"/>
    <property type="project" value="InterPro"/>
</dbReference>
<comment type="cofactor">
    <cofactor evidence="1">
        <name>Mg(2+)</name>
        <dbReference type="ChEBI" id="CHEBI:18420"/>
    </cofactor>
</comment>
<dbReference type="GO" id="GO:0009228">
    <property type="term" value="P:thiamine biosynthetic process"/>
    <property type="evidence" value="ECO:0007669"/>
    <property type="project" value="UniProtKB-KW"/>
</dbReference>
<feature type="non-terminal residue" evidence="10">
    <location>
        <position position="1"/>
    </location>
</feature>
<dbReference type="PANTHER" id="PTHR43322:SF5">
    <property type="entry name" value="1-DEOXY-D-XYLULOSE-5-PHOSPHATE SYNTHASE, CHLOROPLASTIC"/>
    <property type="match status" value="1"/>
</dbReference>
<evidence type="ECO:0000256" key="5">
    <source>
        <dbReference type="ARBA" id="ARBA00022842"/>
    </source>
</evidence>
<evidence type="ECO:0000313" key="10">
    <source>
        <dbReference type="EMBL" id="VAW71824.1"/>
    </source>
</evidence>
<gene>
    <name evidence="10" type="ORF">MNBD_GAMMA10-1415</name>
</gene>
<comment type="subunit">
    <text evidence="2">Homodimer.</text>
</comment>
<keyword evidence="8" id="KW-0414">Isoprene biosynthesis</keyword>